<accession>A0A2R6WHS6</accession>
<sequence length="108" mass="12243">MEWRLQLCSHEYNWTSIIIPPGSTNRTHSHRRQNLTTLLRSLPSLPAPEPGQSPAQPSESTCNYARDKNKRRMTWMDYGGGALTDAPDPSEQAIERPSDQASERAEHE</sequence>
<evidence type="ECO:0000313" key="2">
    <source>
        <dbReference type="EMBL" id="PTQ33402.1"/>
    </source>
</evidence>
<dbReference type="AlphaFoldDB" id="A0A2R6WHS6"/>
<name>A0A2R6WHS6_MARPO</name>
<dbReference type="EMBL" id="KZ772761">
    <property type="protein sequence ID" value="PTQ33402.1"/>
    <property type="molecule type" value="Genomic_DNA"/>
</dbReference>
<proteinExistence type="predicted"/>
<dbReference type="Proteomes" id="UP000244005">
    <property type="component" value="Unassembled WGS sequence"/>
</dbReference>
<keyword evidence="3" id="KW-1185">Reference proteome</keyword>
<gene>
    <name evidence="2" type="ORF">MARPO_0089s0034</name>
</gene>
<evidence type="ECO:0000256" key="1">
    <source>
        <dbReference type="SAM" id="MobiDB-lite"/>
    </source>
</evidence>
<evidence type="ECO:0000313" key="3">
    <source>
        <dbReference type="Proteomes" id="UP000244005"/>
    </source>
</evidence>
<dbReference type="Gramene" id="Mp3g21820.1">
    <property type="protein sequence ID" value="Mp3g21820.1.cds1"/>
    <property type="gene ID" value="Mp3g21820"/>
</dbReference>
<reference evidence="3" key="1">
    <citation type="journal article" date="2017" name="Cell">
        <title>Insights into land plant evolution garnered from the Marchantia polymorpha genome.</title>
        <authorList>
            <person name="Bowman J.L."/>
            <person name="Kohchi T."/>
            <person name="Yamato K.T."/>
            <person name="Jenkins J."/>
            <person name="Shu S."/>
            <person name="Ishizaki K."/>
            <person name="Yamaoka S."/>
            <person name="Nishihama R."/>
            <person name="Nakamura Y."/>
            <person name="Berger F."/>
            <person name="Adam C."/>
            <person name="Aki S.S."/>
            <person name="Althoff F."/>
            <person name="Araki T."/>
            <person name="Arteaga-Vazquez M.A."/>
            <person name="Balasubrmanian S."/>
            <person name="Barry K."/>
            <person name="Bauer D."/>
            <person name="Boehm C.R."/>
            <person name="Briginshaw L."/>
            <person name="Caballero-Perez J."/>
            <person name="Catarino B."/>
            <person name="Chen F."/>
            <person name="Chiyoda S."/>
            <person name="Chovatia M."/>
            <person name="Davies K.M."/>
            <person name="Delmans M."/>
            <person name="Demura T."/>
            <person name="Dierschke T."/>
            <person name="Dolan L."/>
            <person name="Dorantes-Acosta A.E."/>
            <person name="Eklund D.M."/>
            <person name="Florent S.N."/>
            <person name="Flores-Sandoval E."/>
            <person name="Fujiyama A."/>
            <person name="Fukuzawa H."/>
            <person name="Galik B."/>
            <person name="Grimanelli D."/>
            <person name="Grimwood J."/>
            <person name="Grossniklaus U."/>
            <person name="Hamada T."/>
            <person name="Haseloff J."/>
            <person name="Hetherington A.J."/>
            <person name="Higo A."/>
            <person name="Hirakawa Y."/>
            <person name="Hundley H.N."/>
            <person name="Ikeda Y."/>
            <person name="Inoue K."/>
            <person name="Inoue S.I."/>
            <person name="Ishida S."/>
            <person name="Jia Q."/>
            <person name="Kakita M."/>
            <person name="Kanazawa T."/>
            <person name="Kawai Y."/>
            <person name="Kawashima T."/>
            <person name="Kennedy M."/>
            <person name="Kinose K."/>
            <person name="Kinoshita T."/>
            <person name="Kohara Y."/>
            <person name="Koide E."/>
            <person name="Komatsu K."/>
            <person name="Kopischke S."/>
            <person name="Kubo M."/>
            <person name="Kyozuka J."/>
            <person name="Lagercrantz U."/>
            <person name="Lin S.S."/>
            <person name="Lindquist E."/>
            <person name="Lipzen A.M."/>
            <person name="Lu C.W."/>
            <person name="De Luna E."/>
            <person name="Martienssen R.A."/>
            <person name="Minamino N."/>
            <person name="Mizutani M."/>
            <person name="Mizutani M."/>
            <person name="Mochizuki N."/>
            <person name="Monte I."/>
            <person name="Mosher R."/>
            <person name="Nagasaki H."/>
            <person name="Nakagami H."/>
            <person name="Naramoto S."/>
            <person name="Nishitani K."/>
            <person name="Ohtani M."/>
            <person name="Okamoto T."/>
            <person name="Okumura M."/>
            <person name="Phillips J."/>
            <person name="Pollak B."/>
            <person name="Reinders A."/>
            <person name="Rovekamp M."/>
            <person name="Sano R."/>
            <person name="Sawa S."/>
            <person name="Schmid M.W."/>
            <person name="Shirakawa M."/>
            <person name="Solano R."/>
            <person name="Spunde A."/>
            <person name="Suetsugu N."/>
            <person name="Sugano S."/>
            <person name="Sugiyama A."/>
            <person name="Sun R."/>
            <person name="Suzuki Y."/>
            <person name="Takenaka M."/>
            <person name="Takezawa D."/>
            <person name="Tomogane H."/>
            <person name="Tsuzuki M."/>
            <person name="Ueda T."/>
            <person name="Umeda M."/>
            <person name="Ward J.M."/>
            <person name="Watanabe Y."/>
            <person name="Yazaki K."/>
            <person name="Yokoyama R."/>
            <person name="Yoshitake Y."/>
            <person name="Yotsui I."/>
            <person name="Zachgo S."/>
            <person name="Schmutz J."/>
        </authorList>
    </citation>
    <scope>NUCLEOTIDE SEQUENCE [LARGE SCALE GENOMIC DNA]</scope>
    <source>
        <strain evidence="3">Tak-1</strain>
    </source>
</reference>
<organism evidence="2 3">
    <name type="scientific">Marchantia polymorpha</name>
    <name type="common">Common liverwort</name>
    <name type="synonym">Marchantia aquatica</name>
    <dbReference type="NCBI Taxonomy" id="3197"/>
    <lineage>
        <taxon>Eukaryota</taxon>
        <taxon>Viridiplantae</taxon>
        <taxon>Streptophyta</taxon>
        <taxon>Embryophyta</taxon>
        <taxon>Marchantiophyta</taxon>
        <taxon>Marchantiopsida</taxon>
        <taxon>Marchantiidae</taxon>
        <taxon>Marchantiales</taxon>
        <taxon>Marchantiaceae</taxon>
        <taxon>Marchantia</taxon>
    </lineage>
</organism>
<feature type="compositionally biased region" description="Polar residues" evidence="1">
    <location>
        <begin position="53"/>
        <end position="63"/>
    </location>
</feature>
<feature type="compositionally biased region" description="Basic and acidic residues" evidence="1">
    <location>
        <begin position="93"/>
        <end position="108"/>
    </location>
</feature>
<protein>
    <submittedName>
        <fullName evidence="2">Uncharacterized protein</fullName>
    </submittedName>
</protein>
<feature type="region of interest" description="Disordered" evidence="1">
    <location>
        <begin position="42"/>
        <end position="108"/>
    </location>
</feature>